<evidence type="ECO:0000256" key="13">
    <source>
        <dbReference type="ARBA" id="ARBA00041418"/>
    </source>
</evidence>
<comment type="catalytic activity">
    <reaction evidence="15">
        <text>[GlcNAc-(1-&gt;4)-Mur2Ac(oyl-L-Ala-gamma-D-Glu-L-Lys-D-Ala-D-Ala)](n)-di-trans,octa-cis-undecaprenyl diphosphate + beta-D-GlcNAc-(1-&gt;4)-Mur2Ac(oyl-L-Ala-gamma-D-Glu-L-Lys-D-Ala-D-Ala)-di-trans,octa-cis-undecaprenyl diphosphate = [GlcNAc-(1-&gt;4)-Mur2Ac(oyl-L-Ala-gamma-D-Glu-L-Lys-D-Ala-D-Ala)](n+1)-di-trans,octa-cis-undecaprenyl diphosphate + di-trans,octa-cis-undecaprenyl diphosphate + H(+)</text>
        <dbReference type="Rhea" id="RHEA:23708"/>
        <dbReference type="Rhea" id="RHEA-COMP:9602"/>
        <dbReference type="Rhea" id="RHEA-COMP:9603"/>
        <dbReference type="ChEBI" id="CHEBI:15378"/>
        <dbReference type="ChEBI" id="CHEBI:58405"/>
        <dbReference type="ChEBI" id="CHEBI:60033"/>
        <dbReference type="ChEBI" id="CHEBI:78435"/>
        <dbReference type="EC" id="2.4.99.28"/>
    </reaction>
</comment>
<feature type="transmembrane region" description="Helical" evidence="17">
    <location>
        <begin position="137"/>
        <end position="155"/>
    </location>
</feature>
<feature type="transmembrane region" description="Helical" evidence="17">
    <location>
        <begin position="47"/>
        <end position="69"/>
    </location>
</feature>
<sequence>MKILFKSLDYILVIALIIITVFGIIMVYSASSIVAIQKYGYNSDYFFYSQLTNLFLGILGLIICTFLPYGIWKKRIVSSSIIFGSIILLLLVLWKGKVVNNAQSWIFGIQPAEFIKLGVIIVLSRFFAIHQELQRPFWYGSGKILLFLITTIWLICKQPNLGSALLILSTGISIFLCSGININLLIKRITITSLFWAPLIYFFIKHRLSKTQMARITIIFNPFLDAQDTGYQLVNSFIAIGSGGVCGRGVGNSIQKYGFLPEPYTDFIMAIVSEEMGFIGVFVVLIGILTIVLKAFKIAQQCKNLFGSLMAIGIGCMIGIQSVVNLGGITGVLPLTGTPLPFVSYGGSSLMTNLIAIGILMNISISNKIKMEDHVNVYQLKNGNNVDIRS</sequence>
<keyword evidence="2" id="KW-0328">Glycosyltransferase</keyword>
<evidence type="ECO:0000256" key="17">
    <source>
        <dbReference type="SAM" id="Phobius"/>
    </source>
</evidence>
<dbReference type="EC" id="2.4.99.28" evidence="14"/>
<evidence type="ECO:0000256" key="6">
    <source>
        <dbReference type="ARBA" id="ARBA00022984"/>
    </source>
</evidence>
<evidence type="ECO:0000256" key="3">
    <source>
        <dbReference type="ARBA" id="ARBA00022679"/>
    </source>
</evidence>
<reference evidence="18 19" key="1">
    <citation type="submission" date="2012-12" db="EMBL/GenBank/DDBJ databases">
        <title>The Genome Sequence of Bacillus cereus VD133.</title>
        <authorList>
            <consortium name="The Broad Institute Genome Sequencing Platform"/>
            <consortium name="The Broad Institute Genome Sequencing Center for Infectious Disease"/>
            <person name="Feldgarden M."/>
            <person name="Van der Auwera G.A."/>
            <person name="Mahillon J."/>
            <person name="Duprez V."/>
            <person name="Timmery S."/>
            <person name="Mattelet C."/>
            <person name="Dierick K."/>
            <person name="Sun M."/>
            <person name="Yu Z."/>
            <person name="Zhu L."/>
            <person name="Hu X."/>
            <person name="Shank E.B."/>
            <person name="Swiecicka I."/>
            <person name="Hansen B.M."/>
            <person name="Andrup L."/>
            <person name="Walker B."/>
            <person name="Young S.K."/>
            <person name="Zeng Q."/>
            <person name="Gargeya S."/>
            <person name="Fitzgerald M."/>
            <person name="Haas B."/>
            <person name="Abouelleil A."/>
            <person name="Alvarado L."/>
            <person name="Arachchi H.M."/>
            <person name="Berlin A.M."/>
            <person name="Chapman S.B."/>
            <person name="Dewar J."/>
            <person name="Goldberg J."/>
            <person name="Griggs A."/>
            <person name="Gujja S."/>
            <person name="Hansen M."/>
            <person name="Howarth C."/>
            <person name="Imamovic A."/>
            <person name="Larimer J."/>
            <person name="McCowan C."/>
            <person name="Murphy C."/>
            <person name="Neiman D."/>
            <person name="Pearson M."/>
            <person name="Priest M."/>
            <person name="Roberts A."/>
            <person name="Saif S."/>
            <person name="Shea T."/>
            <person name="Sisk P."/>
            <person name="Sykes S."/>
            <person name="Wortman J."/>
            <person name="Nusbaum C."/>
            <person name="Birren B."/>
        </authorList>
    </citation>
    <scope>NUCLEOTIDE SEQUENCE [LARGE SCALE GENOMIC DNA]</scope>
    <source>
        <strain evidence="18 19">VD133</strain>
    </source>
</reference>
<evidence type="ECO:0000256" key="15">
    <source>
        <dbReference type="ARBA" id="ARBA00049902"/>
    </source>
</evidence>
<accession>A0A9W5UZT8</accession>
<feature type="transmembrane region" description="Helical" evidence="17">
    <location>
        <begin position="185"/>
        <end position="204"/>
    </location>
</feature>
<dbReference type="GO" id="GO:0009252">
    <property type="term" value="P:peptidoglycan biosynthetic process"/>
    <property type="evidence" value="ECO:0007669"/>
    <property type="project" value="UniProtKB-KW"/>
</dbReference>
<comment type="subcellular location">
    <subcellularLocation>
        <location evidence="1">Membrane</location>
        <topology evidence="1">Multi-pass membrane protein</topology>
    </subcellularLocation>
</comment>
<evidence type="ECO:0000256" key="4">
    <source>
        <dbReference type="ARBA" id="ARBA00022692"/>
    </source>
</evidence>
<protein>
    <recommendedName>
        <fullName evidence="12">Probable peptidoglycan glycosyltransferase FtsW</fullName>
        <ecNumber evidence="14">2.4.99.28</ecNumber>
    </recommendedName>
    <alternativeName>
        <fullName evidence="13">Cell division protein FtsW</fullName>
    </alternativeName>
    <alternativeName>
        <fullName evidence="10">Cell wall polymerase</fullName>
    </alternativeName>
    <alternativeName>
        <fullName evidence="9">Peptidoglycan polymerase</fullName>
    </alternativeName>
</protein>
<dbReference type="GO" id="GO:0008360">
    <property type="term" value="P:regulation of cell shape"/>
    <property type="evidence" value="ECO:0007669"/>
    <property type="project" value="UniProtKB-KW"/>
</dbReference>
<evidence type="ECO:0000256" key="9">
    <source>
        <dbReference type="ARBA" id="ARBA00032370"/>
    </source>
</evidence>
<evidence type="ECO:0000313" key="18">
    <source>
        <dbReference type="EMBL" id="EOO27172.1"/>
    </source>
</evidence>
<keyword evidence="5" id="KW-0133">Cell shape</keyword>
<dbReference type="Proteomes" id="UP000014018">
    <property type="component" value="Unassembled WGS sequence"/>
</dbReference>
<evidence type="ECO:0000256" key="10">
    <source>
        <dbReference type="ARBA" id="ARBA00033270"/>
    </source>
</evidence>
<feature type="transmembrane region" description="Helical" evidence="17">
    <location>
        <begin position="12"/>
        <end position="35"/>
    </location>
</feature>
<feature type="transmembrane region" description="Helical" evidence="17">
    <location>
        <begin position="344"/>
        <end position="363"/>
    </location>
</feature>
<dbReference type="GO" id="GO:0008955">
    <property type="term" value="F:peptidoglycan glycosyltransferase activity"/>
    <property type="evidence" value="ECO:0007669"/>
    <property type="project" value="UniProtKB-EC"/>
</dbReference>
<keyword evidence="7 17" id="KW-1133">Transmembrane helix</keyword>
<organism evidence="18 19">
    <name type="scientific">Bacillus cereus VD133</name>
    <dbReference type="NCBI Taxonomy" id="1053233"/>
    <lineage>
        <taxon>Bacteria</taxon>
        <taxon>Bacillati</taxon>
        <taxon>Bacillota</taxon>
        <taxon>Bacilli</taxon>
        <taxon>Bacillales</taxon>
        <taxon>Bacillaceae</taxon>
        <taxon>Bacillus</taxon>
        <taxon>Bacillus cereus group</taxon>
    </lineage>
</organism>
<feature type="transmembrane region" description="Helical" evidence="17">
    <location>
        <begin position="161"/>
        <end position="178"/>
    </location>
</feature>
<evidence type="ECO:0000256" key="2">
    <source>
        <dbReference type="ARBA" id="ARBA00022676"/>
    </source>
</evidence>
<evidence type="ECO:0000256" key="11">
    <source>
        <dbReference type="ARBA" id="ARBA00038053"/>
    </source>
</evidence>
<dbReference type="RefSeq" id="WP_016111877.1">
    <property type="nucleotide sequence ID" value="NZ_KB976193.1"/>
</dbReference>
<dbReference type="GO" id="GO:0015648">
    <property type="term" value="F:lipid-linked peptidoglycan transporter activity"/>
    <property type="evidence" value="ECO:0007669"/>
    <property type="project" value="TreeGrafter"/>
</dbReference>
<evidence type="ECO:0000256" key="5">
    <source>
        <dbReference type="ARBA" id="ARBA00022960"/>
    </source>
</evidence>
<comment type="function">
    <text evidence="16">Peptidoglycan polymerase that is essential for cell division.</text>
</comment>
<proteinExistence type="inferred from homology"/>
<evidence type="ECO:0000256" key="8">
    <source>
        <dbReference type="ARBA" id="ARBA00023136"/>
    </source>
</evidence>
<dbReference type="PANTHER" id="PTHR30474:SF2">
    <property type="entry name" value="PEPTIDOGLYCAN GLYCOSYLTRANSFERASE FTSW-RELATED"/>
    <property type="match status" value="1"/>
</dbReference>
<keyword evidence="4 17" id="KW-0812">Transmembrane</keyword>
<feature type="transmembrane region" description="Helical" evidence="17">
    <location>
        <begin position="114"/>
        <end position="130"/>
    </location>
</feature>
<dbReference type="GO" id="GO:0005886">
    <property type="term" value="C:plasma membrane"/>
    <property type="evidence" value="ECO:0007669"/>
    <property type="project" value="TreeGrafter"/>
</dbReference>
<evidence type="ECO:0000256" key="16">
    <source>
        <dbReference type="ARBA" id="ARBA00049966"/>
    </source>
</evidence>
<evidence type="ECO:0000256" key="14">
    <source>
        <dbReference type="ARBA" id="ARBA00044770"/>
    </source>
</evidence>
<dbReference type="GO" id="GO:0051301">
    <property type="term" value="P:cell division"/>
    <property type="evidence" value="ECO:0007669"/>
    <property type="project" value="InterPro"/>
</dbReference>
<keyword evidence="8 17" id="KW-0472">Membrane</keyword>
<feature type="transmembrane region" description="Helical" evidence="17">
    <location>
        <begin position="76"/>
        <end position="94"/>
    </location>
</feature>
<feature type="transmembrane region" description="Helical" evidence="17">
    <location>
        <begin position="305"/>
        <end position="324"/>
    </location>
</feature>
<keyword evidence="6" id="KW-0573">Peptidoglycan synthesis</keyword>
<name>A0A9W5UZT8_BACCE</name>
<dbReference type="GO" id="GO:0032153">
    <property type="term" value="C:cell division site"/>
    <property type="evidence" value="ECO:0007669"/>
    <property type="project" value="TreeGrafter"/>
</dbReference>
<evidence type="ECO:0000313" key="19">
    <source>
        <dbReference type="Proteomes" id="UP000014018"/>
    </source>
</evidence>
<dbReference type="AlphaFoldDB" id="A0A9W5UZT8"/>
<evidence type="ECO:0000256" key="7">
    <source>
        <dbReference type="ARBA" id="ARBA00022989"/>
    </source>
</evidence>
<evidence type="ECO:0000256" key="12">
    <source>
        <dbReference type="ARBA" id="ARBA00041185"/>
    </source>
</evidence>
<evidence type="ECO:0000256" key="1">
    <source>
        <dbReference type="ARBA" id="ARBA00004141"/>
    </source>
</evidence>
<feature type="transmembrane region" description="Helical" evidence="17">
    <location>
        <begin position="267"/>
        <end position="293"/>
    </location>
</feature>
<keyword evidence="3" id="KW-0808">Transferase</keyword>
<gene>
    <name evidence="18" type="ORF">IIU_05926</name>
</gene>
<dbReference type="PANTHER" id="PTHR30474">
    <property type="entry name" value="CELL CYCLE PROTEIN"/>
    <property type="match status" value="1"/>
</dbReference>
<comment type="similarity">
    <text evidence="11">Belongs to the SEDS family. FtsW subfamily.</text>
</comment>
<dbReference type="Pfam" id="PF01098">
    <property type="entry name" value="FTSW_RODA_SPOVE"/>
    <property type="match status" value="1"/>
</dbReference>
<dbReference type="EMBL" id="AHFB01000111">
    <property type="protein sequence ID" value="EOO27172.1"/>
    <property type="molecule type" value="Genomic_DNA"/>
</dbReference>
<dbReference type="InterPro" id="IPR001182">
    <property type="entry name" value="FtsW/RodA"/>
</dbReference>
<comment type="caution">
    <text evidence="18">The sequence shown here is derived from an EMBL/GenBank/DDBJ whole genome shotgun (WGS) entry which is preliminary data.</text>
</comment>